<gene>
    <name evidence="1" type="ORF">FIBSPDRAFT_960466</name>
</gene>
<dbReference type="InterPro" id="IPR036291">
    <property type="entry name" value="NAD(P)-bd_dom_sf"/>
</dbReference>
<dbReference type="Proteomes" id="UP000076532">
    <property type="component" value="Unassembled WGS sequence"/>
</dbReference>
<dbReference type="SUPFAM" id="SSF51735">
    <property type="entry name" value="NAD(P)-binding Rossmann-fold domains"/>
    <property type="match status" value="1"/>
</dbReference>
<accession>A0A166CDK1</accession>
<name>A0A166CDK1_9AGAM</name>
<dbReference type="Gene3D" id="3.40.50.720">
    <property type="entry name" value="NAD(P)-binding Rossmann-like Domain"/>
    <property type="match status" value="1"/>
</dbReference>
<keyword evidence="2" id="KW-1185">Reference proteome</keyword>
<reference evidence="1 2" key="1">
    <citation type="journal article" date="2016" name="Mol. Biol. Evol.">
        <title>Comparative Genomics of Early-Diverging Mushroom-Forming Fungi Provides Insights into the Origins of Lignocellulose Decay Capabilities.</title>
        <authorList>
            <person name="Nagy L.G."/>
            <person name="Riley R."/>
            <person name="Tritt A."/>
            <person name="Adam C."/>
            <person name="Daum C."/>
            <person name="Floudas D."/>
            <person name="Sun H."/>
            <person name="Yadav J.S."/>
            <person name="Pangilinan J."/>
            <person name="Larsson K.H."/>
            <person name="Matsuura K."/>
            <person name="Barry K."/>
            <person name="Labutti K."/>
            <person name="Kuo R."/>
            <person name="Ohm R.A."/>
            <person name="Bhattacharya S.S."/>
            <person name="Shirouzu T."/>
            <person name="Yoshinaga Y."/>
            <person name="Martin F.M."/>
            <person name="Grigoriev I.V."/>
            <person name="Hibbett D.S."/>
        </authorList>
    </citation>
    <scope>NUCLEOTIDE SEQUENCE [LARGE SCALE GENOMIC DNA]</scope>
    <source>
        <strain evidence="1 2">CBS 109695</strain>
    </source>
</reference>
<dbReference type="EMBL" id="KV417631">
    <property type="protein sequence ID" value="KZP13551.1"/>
    <property type="molecule type" value="Genomic_DNA"/>
</dbReference>
<dbReference type="OrthoDB" id="429813at2759"/>
<protein>
    <recommendedName>
        <fullName evidence="3">Thioester reductase (TE) domain-containing protein</fullName>
    </recommendedName>
</protein>
<evidence type="ECO:0008006" key="3">
    <source>
        <dbReference type="Google" id="ProtNLM"/>
    </source>
</evidence>
<organism evidence="1 2">
    <name type="scientific">Athelia psychrophila</name>
    <dbReference type="NCBI Taxonomy" id="1759441"/>
    <lineage>
        <taxon>Eukaryota</taxon>
        <taxon>Fungi</taxon>
        <taxon>Dikarya</taxon>
        <taxon>Basidiomycota</taxon>
        <taxon>Agaricomycotina</taxon>
        <taxon>Agaricomycetes</taxon>
        <taxon>Agaricomycetidae</taxon>
        <taxon>Atheliales</taxon>
        <taxon>Atheliaceae</taxon>
        <taxon>Athelia</taxon>
    </lineage>
</organism>
<evidence type="ECO:0000313" key="2">
    <source>
        <dbReference type="Proteomes" id="UP000076532"/>
    </source>
</evidence>
<sequence length="260" mass="27853">MPLLCDSCLRRASLLRRGGTKRGAFPEEVQYDVSTAAMAKRSVCERLLAKSGLHATSFRIGQISGGNPSSAWATSNWVVSWLPTDVVSQAILDVALSKQSPGIALNIVHPRPSRWSTIVTSVADALHRAGVAGHCLPLAPFTEWLARLEQRATGVDADAMAKLPTLKLLAFFRGVSAADEAAPKFGRTDREVGMVSLSTAKSQVSSCRHEDGRGAADWRGGCPALGGLLDYRISKESSIDITLRVIQMESPMVVSALRSL</sequence>
<dbReference type="AlphaFoldDB" id="A0A166CDK1"/>
<proteinExistence type="predicted"/>
<evidence type="ECO:0000313" key="1">
    <source>
        <dbReference type="EMBL" id="KZP13551.1"/>
    </source>
</evidence>
<dbReference type="STRING" id="436010.A0A166CDK1"/>